<keyword evidence="2 4" id="KW-0012">Acyltransferase</keyword>
<dbReference type="Pfam" id="PF00583">
    <property type="entry name" value="Acetyltransf_1"/>
    <property type="match status" value="1"/>
</dbReference>
<dbReference type="SUPFAM" id="SSF55729">
    <property type="entry name" value="Acyl-CoA N-acyltransferases (Nat)"/>
    <property type="match status" value="2"/>
</dbReference>
<dbReference type="InterPro" id="IPR016181">
    <property type="entry name" value="Acyl_CoA_acyltransferase"/>
</dbReference>
<dbReference type="EC" id="2.3.1.-" evidence="4"/>
<gene>
    <name evidence="4" type="ORF">M4486_05705</name>
</gene>
<keyword evidence="5" id="KW-1185">Reference proteome</keyword>
<keyword evidence="1 4" id="KW-0808">Transferase</keyword>
<evidence type="ECO:0000313" key="5">
    <source>
        <dbReference type="Proteomes" id="UP001055868"/>
    </source>
</evidence>
<evidence type="ECO:0000313" key="4">
    <source>
        <dbReference type="EMBL" id="UQN30796.1"/>
    </source>
</evidence>
<reference evidence="4" key="1">
    <citation type="submission" date="2022-05" db="EMBL/GenBank/DDBJ databases">
        <title>Genomic analysis of Brachybacterium sp. CBA3104.</title>
        <authorList>
            <person name="Roh S.W."/>
            <person name="Kim Y.B."/>
            <person name="Kim Y."/>
        </authorList>
    </citation>
    <scope>NUCLEOTIDE SEQUENCE</scope>
    <source>
        <strain evidence="4">CBA3104</strain>
    </source>
</reference>
<name>A0ABY4N9K8_9MICO</name>
<proteinExistence type="predicted"/>
<feature type="domain" description="N-acetyltransferase" evidence="3">
    <location>
        <begin position="178"/>
        <end position="322"/>
    </location>
</feature>
<evidence type="ECO:0000256" key="1">
    <source>
        <dbReference type="ARBA" id="ARBA00022679"/>
    </source>
</evidence>
<dbReference type="CDD" id="cd04301">
    <property type="entry name" value="NAT_SF"/>
    <property type="match status" value="1"/>
</dbReference>
<dbReference type="Proteomes" id="UP001055868">
    <property type="component" value="Chromosome"/>
</dbReference>
<protein>
    <submittedName>
        <fullName evidence="4">GNAT family N-acetyltransferase</fullName>
        <ecNumber evidence="4">2.3.1.-</ecNumber>
    </submittedName>
</protein>
<accession>A0ABY4N9K8</accession>
<dbReference type="InterPro" id="IPR050832">
    <property type="entry name" value="Bact_Acetyltransf"/>
</dbReference>
<dbReference type="RefSeq" id="WP_249480207.1">
    <property type="nucleotide sequence ID" value="NZ_CP097218.1"/>
</dbReference>
<sequence length="322" mass="34531">MTATSRPAHLTWDTLRLDDAEQLCSLMNDIGEADGTGEIISLESTREFLGTPGTDLARGSIAVREGDRLVGYGCVDVAAQPDREGRARCRLPGGVHPSRRHRGIGGRILDAQQGIAERLAASEHPGRAGHMHVGGGLEGSDVRPLLTARGFAPVRSFLEMLRGLPGEQVPPSPPIAGIELRAPGDADSESVHAAHVAAFADHWGSAPSSPERWAHMWSASTRRPEFSSVAVDGSGRVLAYVMTDVWEDRRLYIALVGTRPEARGRGIGTAVLARTLRLAAAAGEFDEVQLEVDGESLTGATRLYARLGFVKDKQFTLYSKDL</sequence>
<dbReference type="PANTHER" id="PTHR43877">
    <property type="entry name" value="AMINOALKYLPHOSPHONATE N-ACETYLTRANSFERASE-RELATED-RELATED"/>
    <property type="match status" value="1"/>
</dbReference>
<dbReference type="InterPro" id="IPR000182">
    <property type="entry name" value="GNAT_dom"/>
</dbReference>
<evidence type="ECO:0000256" key="2">
    <source>
        <dbReference type="ARBA" id="ARBA00023315"/>
    </source>
</evidence>
<dbReference type="PROSITE" id="PS51186">
    <property type="entry name" value="GNAT"/>
    <property type="match status" value="1"/>
</dbReference>
<organism evidence="4 5">
    <name type="scientific">Brachybacterium kimchii</name>
    <dbReference type="NCBI Taxonomy" id="2942909"/>
    <lineage>
        <taxon>Bacteria</taxon>
        <taxon>Bacillati</taxon>
        <taxon>Actinomycetota</taxon>
        <taxon>Actinomycetes</taxon>
        <taxon>Micrococcales</taxon>
        <taxon>Dermabacteraceae</taxon>
        <taxon>Brachybacterium</taxon>
    </lineage>
</organism>
<dbReference type="Gene3D" id="3.40.630.30">
    <property type="match status" value="1"/>
</dbReference>
<evidence type="ECO:0000259" key="3">
    <source>
        <dbReference type="PROSITE" id="PS51186"/>
    </source>
</evidence>
<dbReference type="EMBL" id="CP097218">
    <property type="protein sequence ID" value="UQN30796.1"/>
    <property type="molecule type" value="Genomic_DNA"/>
</dbReference>
<dbReference type="GO" id="GO:0016746">
    <property type="term" value="F:acyltransferase activity"/>
    <property type="evidence" value="ECO:0007669"/>
    <property type="project" value="UniProtKB-KW"/>
</dbReference>